<dbReference type="AlphaFoldDB" id="A0A1M6IP83"/>
<dbReference type="EMBL" id="FQYR01000003">
    <property type="protein sequence ID" value="SHJ36228.1"/>
    <property type="molecule type" value="Genomic_DNA"/>
</dbReference>
<evidence type="ECO:0000313" key="2">
    <source>
        <dbReference type="Proteomes" id="UP000184510"/>
    </source>
</evidence>
<protein>
    <submittedName>
        <fullName evidence="1">Uncharacterized protein</fullName>
    </submittedName>
</protein>
<sequence length="305" mass="34582">MGVASDDVAYNHLSDAAKAKGEYRFLHQSLADGGARIHQGVYAVTPSGRFLAKIDTGWPTYDPVKSLENLKMAKVKYDGLKRENRLKDTPLSERDRSYKAREANRNVKGVKLVTYARHYPFKEMELFDARHPQYSKRDSLWFSADEAKGLLPSTLTLGSRAALSVTVSERLLLHGHLMFGCPAWWKEHIKKADIQVQVIKLEGDLVYLTYEGAIQMEANSQWNQSGYSGKLIGKAVWNKQNESFQSLEWVSLGSRSLHELKSNLHRGTTKTTSVASYIRLANNAHEKQLQPHKWDEYPKAMKSSN</sequence>
<accession>A0A1M6IP83</accession>
<dbReference type="STRING" id="1123071.SAMN02745181_1876"/>
<keyword evidence="2" id="KW-1185">Reference proteome</keyword>
<dbReference type="Proteomes" id="UP000184510">
    <property type="component" value="Unassembled WGS sequence"/>
</dbReference>
<gene>
    <name evidence="1" type="ORF">SAMN02745181_1876</name>
</gene>
<proteinExistence type="predicted"/>
<organism evidence="1 2">
    <name type="scientific">Rubritalea squalenifaciens DSM 18772</name>
    <dbReference type="NCBI Taxonomy" id="1123071"/>
    <lineage>
        <taxon>Bacteria</taxon>
        <taxon>Pseudomonadati</taxon>
        <taxon>Verrucomicrobiota</taxon>
        <taxon>Verrucomicrobiia</taxon>
        <taxon>Verrucomicrobiales</taxon>
        <taxon>Rubritaleaceae</taxon>
        <taxon>Rubritalea</taxon>
    </lineage>
</organism>
<name>A0A1M6IP83_9BACT</name>
<dbReference type="InParanoid" id="A0A1M6IP83"/>
<reference evidence="1 2" key="1">
    <citation type="submission" date="2016-11" db="EMBL/GenBank/DDBJ databases">
        <authorList>
            <person name="Jaros S."/>
            <person name="Januszkiewicz K."/>
            <person name="Wedrychowicz H."/>
        </authorList>
    </citation>
    <scope>NUCLEOTIDE SEQUENCE [LARGE SCALE GENOMIC DNA]</scope>
    <source>
        <strain evidence="1 2">DSM 18772</strain>
    </source>
</reference>
<evidence type="ECO:0000313" key="1">
    <source>
        <dbReference type="EMBL" id="SHJ36228.1"/>
    </source>
</evidence>